<dbReference type="InterPro" id="IPR050305">
    <property type="entry name" value="Small_GTPase_Rab"/>
</dbReference>
<keyword evidence="2" id="KW-0547">Nucleotide-binding</keyword>
<protein>
    <submittedName>
        <fullName evidence="5">Rab GTPase</fullName>
    </submittedName>
</protein>
<dbReference type="PROSITE" id="PS51419">
    <property type="entry name" value="RAB"/>
    <property type="match status" value="1"/>
</dbReference>
<dbReference type="Pfam" id="PF00071">
    <property type="entry name" value="Ras"/>
    <property type="match status" value="1"/>
</dbReference>
<dbReference type="GeneID" id="14868082"/>
<dbReference type="OrthoDB" id="3434771at2759"/>
<dbReference type="AlphaFoldDB" id="F4Q828"/>
<dbReference type="CDD" id="cd00154">
    <property type="entry name" value="Rab"/>
    <property type="match status" value="1"/>
</dbReference>
<organism evidence="5 6">
    <name type="scientific">Cavenderia fasciculata</name>
    <name type="common">Slime mold</name>
    <name type="synonym">Dictyostelium fasciculatum</name>
    <dbReference type="NCBI Taxonomy" id="261658"/>
    <lineage>
        <taxon>Eukaryota</taxon>
        <taxon>Amoebozoa</taxon>
        <taxon>Evosea</taxon>
        <taxon>Eumycetozoa</taxon>
        <taxon>Dictyostelia</taxon>
        <taxon>Acytosteliales</taxon>
        <taxon>Cavenderiaceae</taxon>
        <taxon>Cavenderia</taxon>
    </lineage>
</organism>
<dbReference type="Gene3D" id="3.40.50.300">
    <property type="entry name" value="P-loop containing nucleotide triphosphate hydrolases"/>
    <property type="match status" value="1"/>
</dbReference>
<keyword evidence="3" id="KW-0342">GTP-binding</keyword>
<proteinExistence type="inferred from homology"/>
<comment type="similarity">
    <text evidence="1">Belongs to the small GTPase superfamily. Rab family.</text>
</comment>
<gene>
    <name evidence="5" type="primary">rabN1</name>
    <name evidence="5" type="ORF">DFA_09599</name>
</gene>
<dbReference type="InterPro" id="IPR027417">
    <property type="entry name" value="P-loop_NTPase"/>
</dbReference>
<dbReference type="SUPFAM" id="SSF52540">
    <property type="entry name" value="P-loop containing nucleoside triphosphate hydrolases"/>
    <property type="match status" value="1"/>
</dbReference>
<dbReference type="STRING" id="1054147.F4Q828"/>
<name>F4Q828_CACFS</name>
<sequence length="223" mass="25617">MEQPIETKHIKIITVTDGCKAGAFSLLHRYVNDDFDLDTRPTKLDFLVKTINTNVNNITGDQDFDTHDRIKLQMWCAHWRGEIYNTHNPVFYRHASAILFIFDVTNRKSYERCAHWLEDARLQLTLDGSNLTDQGPIMALVATKCDLEEQRVTSTQEAQQWATSVNIDGYFETSALENTGIDETFNSVVELILERNYIFPSCQRVNTNPPPPPPQSRSYCTIQ</sequence>
<dbReference type="PROSITE" id="PS51421">
    <property type="entry name" value="RAS"/>
    <property type="match status" value="1"/>
</dbReference>
<evidence type="ECO:0000256" key="2">
    <source>
        <dbReference type="ARBA" id="ARBA00022741"/>
    </source>
</evidence>
<dbReference type="RefSeq" id="XP_004352253.1">
    <property type="nucleotide sequence ID" value="XM_004352201.1"/>
</dbReference>
<evidence type="ECO:0000256" key="4">
    <source>
        <dbReference type="SAM" id="MobiDB-lite"/>
    </source>
</evidence>
<evidence type="ECO:0000256" key="3">
    <source>
        <dbReference type="ARBA" id="ARBA00023134"/>
    </source>
</evidence>
<reference evidence="6" key="1">
    <citation type="journal article" date="2011" name="Genome Res.">
        <title>Phylogeny-wide analysis of social amoeba genomes highlights ancient origins for complex intercellular communication.</title>
        <authorList>
            <person name="Heidel A.J."/>
            <person name="Lawal H.M."/>
            <person name="Felder M."/>
            <person name="Schilde C."/>
            <person name="Helps N.R."/>
            <person name="Tunggal B."/>
            <person name="Rivero F."/>
            <person name="John U."/>
            <person name="Schleicher M."/>
            <person name="Eichinger L."/>
            <person name="Platzer M."/>
            <person name="Noegel A.A."/>
            <person name="Schaap P."/>
            <person name="Gloeckner G."/>
        </authorList>
    </citation>
    <scope>NUCLEOTIDE SEQUENCE [LARGE SCALE GENOMIC DNA]</scope>
    <source>
        <strain evidence="6">SH3</strain>
    </source>
</reference>
<dbReference type="GO" id="GO:0003924">
    <property type="term" value="F:GTPase activity"/>
    <property type="evidence" value="ECO:0007669"/>
    <property type="project" value="InterPro"/>
</dbReference>
<evidence type="ECO:0000313" key="6">
    <source>
        <dbReference type="Proteomes" id="UP000007797"/>
    </source>
</evidence>
<dbReference type="PRINTS" id="PR00449">
    <property type="entry name" value="RASTRNSFRMNG"/>
</dbReference>
<feature type="region of interest" description="Disordered" evidence="4">
    <location>
        <begin position="203"/>
        <end position="223"/>
    </location>
</feature>
<dbReference type="KEGG" id="dfa:DFA_09599"/>
<dbReference type="Proteomes" id="UP000007797">
    <property type="component" value="Unassembled WGS sequence"/>
</dbReference>
<dbReference type="PANTHER" id="PTHR47980">
    <property type="entry name" value="LD44762P"/>
    <property type="match status" value="1"/>
</dbReference>
<dbReference type="SMART" id="SM00174">
    <property type="entry name" value="RHO"/>
    <property type="match status" value="1"/>
</dbReference>
<evidence type="ECO:0000313" key="5">
    <source>
        <dbReference type="EMBL" id="EGG15928.1"/>
    </source>
</evidence>
<keyword evidence="6" id="KW-1185">Reference proteome</keyword>
<dbReference type="GO" id="GO:0005525">
    <property type="term" value="F:GTP binding"/>
    <property type="evidence" value="ECO:0007669"/>
    <property type="project" value="UniProtKB-KW"/>
</dbReference>
<dbReference type="EMBL" id="GL883025">
    <property type="protein sequence ID" value="EGG15928.1"/>
    <property type="molecule type" value="Genomic_DNA"/>
</dbReference>
<accession>F4Q828</accession>
<dbReference type="InterPro" id="IPR001806">
    <property type="entry name" value="Small_GTPase"/>
</dbReference>
<dbReference type="SMART" id="SM00175">
    <property type="entry name" value="RAB"/>
    <property type="match status" value="1"/>
</dbReference>
<dbReference type="SMART" id="SM00173">
    <property type="entry name" value="RAS"/>
    <property type="match status" value="1"/>
</dbReference>
<evidence type="ECO:0000256" key="1">
    <source>
        <dbReference type="ARBA" id="ARBA00006270"/>
    </source>
</evidence>